<proteinExistence type="inferred from homology"/>
<dbReference type="OrthoDB" id="74360at2759"/>
<comment type="cofactor">
    <cofactor evidence="1">
        <name>FAD</name>
        <dbReference type="ChEBI" id="CHEBI:57692"/>
    </cofactor>
</comment>
<evidence type="ECO:0000256" key="4">
    <source>
        <dbReference type="ARBA" id="ARBA00022827"/>
    </source>
</evidence>
<dbReference type="InterPro" id="IPR036188">
    <property type="entry name" value="FAD/NAD-bd_sf"/>
</dbReference>
<dbReference type="HOGENOM" id="CLU_006937_6_1_1"/>
<name>W9WYW0_9EURO</name>
<accession>W9WYW0</accession>
<dbReference type="InterPro" id="IPR051209">
    <property type="entry name" value="FAD-bind_Monooxygenase_sf"/>
</dbReference>
<reference evidence="6 7" key="1">
    <citation type="submission" date="2013-03" db="EMBL/GenBank/DDBJ databases">
        <title>The Genome Sequence of Cladophialophora psammophila CBS 110553.</title>
        <authorList>
            <consortium name="The Broad Institute Genomics Platform"/>
            <person name="Cuomo C."/>
            <person name="de Hoog S."/>
            <person name="Gorbushina A."/>
            <person name="Walker B."/>
            <person name="Young S.K."/>
            <person name="Zeng Q."/>
            <person name="Gargeya S."/>
            <person name="Fitzgerald M."/>
            <person name="Haas B."/>
            <person name="Abouelleil A."/>
            <person name="Allen A.W."/>
            <person name="Alvarado L."/>
            <person name="Arachchi H.M."/>
            <person name="Berlin A.M."/>
            <person name="Chapman S.B."/>
            <person name="Gainer-Dewar J."/>
            <person name="Goldberg J."/>
            <person name="Griggs A."/>
            <person name="Gujja S."/>
            <person name="Hansen M."/>
            <person name="Howarth C."/>
            <person name="Imamovic A."/>
            <person name="Ireland A."/>
            <person name="Larimer J."/>
            <person name="McCowan C."/>
            <person name="Murphy C."/>
            <person name="Pearson M."/>
            <person name="Poon T.W."/>
            <person name="Priest M."/>
            <person name="Roberts A."/>
            <person name="Saif S."/>
            <person name="Shea T."/>
            <person name="Sisk P."/>
            <person name="Sykes S."/>
            <person name="Wortman J."/>
            <person name="Nusbaum C."/>
            <person name="Birren B."/>
        </authorList>
    </citation>
    <scope>NUCLEOTIDE SEQUENCE [LARGE SCALE GENOMIC DNA]</scope>
    <source>
        <strain evidence="6 7">CBS 110553</strain>
    </source>
</reference>
<evidence type="ECO:0000256" key="2">
    <source>
        <dbReference type="ARBA" id="ARBA00010139"/>
    </source>
</evidence>
<dbReference type="EMBL" id="AMGX01000009">
    <property type="protein sequence ID" value="EXJ70270.1"/>
    <property type="molecule type" value="Genomic_DNA"/>
</dbReference>
<evidence type="ECO:0008006" key="8">
    <source>
        <dbReference type="Google" id="ProtNLM"/>
    </source>
</evidence>
<dbReference type="Pfam" id="PF00743">
    <property type="entry name" value="FMO-like"/>
    <property type="match status" value="1"/>
</dbReference>
<comment type="similarity">
    <text evidence="2">Belongs to the FAD-binding monooxygenase family.</text>
</comment>
<dbReference type="eggNOG" id="KOG1399">
    <property type="taxonomic scope" value="Eukaryota"/>
</dbReference>
<dbReference type="SUPFAM" id="SSF51905">
    <property type="entry name" value="FAD/NAD(P)-binding domain"/>
    <property type="match status" value="3"/>
</dbReference>
<gene>
    <name evidence="6" type="ORF">A1O5_06338</name>
</gene>
<dbReference type="Gene3D" id="3.50.50.60">
    <property type="entry name" value="FAD/NAD(P)-binding domain"/>
    <property type="match status" value="2"/>
</dbReference>
<dbReference type="GO" id="GO:0004499">
    <property type="term" value="F:N,N-dimethylaniline monooxygenase activity"/>
    <property type="evidence" value="ECO:0007669"/>
    <property type="project" value="InterPro"/>
</dbReference>
<evidence type="ECO:0000256" key="5">
    <source>
        <dbReference type="ARBA" id="ARBA00023002"/>
    </source>
</evidence>
<sequence>MATKFQILDRPIDDVPSIKAICVGAGVSGILTGIRLPQRVQNLELVIYEKSPELGGTWLENTYPGGMHCRYIPAAAYQLSFENNTQWSSYYASGPEILEYWKRVAHKYDVFKYMKFNTEVTEARWNADDGLWAVKLKDTNSGKEWSDSGNFLIIGTGILNKFDWPNIPGLHDFKGHLVHTARWDHSYDFTDKKVALIGGGSSGIQILPKIQPLVKHCDHYMKGRTWIAYRIPGKEISGMNPDNLENFQHTEEDLAKWRNDPAAYLDFRCAVEDNLNSAFDFIRNGTEVQTKARKLFEDTMKERLSKKPEVFEALRPEYPPGCRRLTPGPGYLKAICEDNVNFISIPIERVVETGIIASDEIQRDVDAIICATGFDYSYKPRIPTYGLGGKILSEVWESIPEAYLSMCPSQMPNYFLYLGPNGGPGNGSTIIFLELVAEYICKAVHKVQREGLKSMVPKDEPIKQFGQYVDKYMELLTELCMQCRSWFKRGQEEGRVVALWPGGSMAAIKALQHPRWEDFNYTLKENTAVNMWSWFGNGTTKAQQERRSTSDYLRHADVPPVPTKRPSTVAEIALGAVTDSVA</sequence>
<evidence type="ECO:0000256" key="3">
    <source>
        <dbReference type="ARBA" id="ARBA00022630"/>
    </source>
</evidence>
<dbReference type="GO" id="GO:0050660">
    <property type="term" value="F:flavin adenine dinucleotide binding"/>
    <property type="evidence" value="ECO:0007669"/>
    <property type="project" value="InterPro"/>
</dbReference>
<comment type="caution">
    <text evidence="6">The sequence shown here is derived from an EMBL/GenBank/DDBJ whole genome shotgun (WGS) entry which is preliminary data.</text>
</comment>
<keyword evidence="3" id="KW-0285">Flavoprotein</keyword>
<keyword evidence="5" id="KW-0560">Oxidoreductase</keyword>
<protein>
    <recommendedName>
        <fullName evidence="8">FAD/NAD(P)-binding domain-containing protein</fullName>
    </recommendedName>
</protein>
<dbReference type="InterPro" id="IPR020946">
    <property type="entry name" value="Flavin_mOase-like"/>
</dbReference>
<dbReference type="GeneID" id="19191049"/>
<keyword evidence="4" id="KW-0274">FAD</keyword>
<dbReference type="AlphaFoldDB" id="W9WYW0"/>
<keyword evidence="7" id="KW-1185">Reference proteome</keyword>
<evidence type="ECO:0000313" key="7">
    <source>
        <dbReference type="Proteomes" id="UP000019471"/>
    </source>
</evidence>
<dbReference type="RefSeq" id="XP_007745122.1">
    <property type="nucleotide sequence ID" value="XM_007746932.1"/>
</dbReference>
<dbReference type="Proteomes" id="UP000019471">
    <property type="component" value="Unassembled WGS sequence"/>
</dbReference>
<evidence type="ECO:0000313" key="6">
    <source>
        <dbReference type="EMBL" id="EXJ70270.1"/>
    </source>
</evidence>
<organism evidence="6 7">
    <name type="scientific">Cladophialophora psammophila CBS 110553</name>
    <dbReference type="NCBI Taxonomy" id="1182543"/>
    <lineage>
        <taxon>Eukaryota</taxon>
        <taxon>Fungi</taxon>
        <taxon>Dikarya</taxon>
        <taxon>Ascomycota</taxon>
        <taxon>Pezizomycotina</taxon>
        <taxon>Eurotiomycetes</taxon>
        <taxon>Chaetothyriomycetidae</taxon>
        <taxon>Chaetothyriales</taxon>
        <taxon>Herpotrichiellaceae</taxon>
        <taxon>Cladophialophora</taxon>
    </lineage>
</organism>
<dbReference type="PANTHER" id="PTHR42877">
    <property type="entry name" value="L-ORNITHINE N(5)-MONOOXYGENASE-RELATED"/>
    <property type="match status" value="1"/>
</dbReference>
<evidence type="ECO:0000256" key="1">
    <source>
        <dbReference type="ARBA" id="ARBA00001974"/>
    </source>
</evidence>
<dbReference type="GO" id="GO:0050661">
    <property type="term" value="F:NADP binding"/>
    <property type="evidence" value="ECO:0007669"/>
    <property type="project" value="InterPro"/>
</dbReference>
<dbReference type="PANTHER" id="PTHR42877:SF7">
    <property type="entry name" value="FLAVIN-BINDING MONOOXYGENASE-RELATED"/>
    <property type="match status" value="1"/>
</dbReference>